<gene>
    <name evidence="14" type="ORF">D910_11675</name>
</gene>
<dbReference type="GO" id="GO:0071028">
    <property type="term" value="P:nuclear mRNA surveillance"/>
    <property type="evidence" value="ECO:0007669"/>
    <property type="project" value="TreeGrafter"/>
</dbReference>
<dbReference type="GO" id="GO:0000177">
    <property type="term" value="C:cytoplasmic exosome (RNase complex)"/>
    <property type="evidence" value="ECO:0007669"/>
    <property type="project" value="TreeGrafter"/>
</dbReference>
<sequence>MSHVRKTIISNAEKLFLVKNLTEWKRLDGRAFDEFRDLEIQFGKDWGSCFVSLGKTKVLAQVSCELQLPKASRPSEGILSINLELNTMGDPNFQVGRQSELNSQLNRLLEKCIYDSKAVDLESLCVKMNERVWSIRVDVNLLNHEGNILDCASIAALAALAHFRRPDVSCDGMEFKIHSIKERDPIPTVIHHYPVCISYAIFSGGKFIVADPTLLEERVAEAFLSVGLNAYKELCGLHLGGKAELSTDIILETTNKASKRAGCVVEIIKAAVEKDTNDKWVSTDYFNRLAMKDTGFHVLESKELKEEPLAALSVCLDHWKTAKLKKKKQKKVKEENVDSIEMETDEKGSIKNPDVIMKIDGGTAELIPNNDASNWIVVESDEDQPPNDDVHIATQKVATVNLENSDSEDEEKLEVLFPEQQKKSTKRLSKKIKGST</sequence>
<dbReference type="GO" id="GO:0000176">
    <property type="term" value="C:nuclear exosome (RNase complex)"/>
    <property type="evidence" value="ECO:0007669"/>
    <property type="project" value="TreeGrafter"/>
</dbReference>
<feature type="region of interest" description="Disordered" evidence="11">
    <location>
        <begin position="401"/>
        <end position="436"/>
    </location>
</feature>
<evidence type="ECO:0000256" key="11">
    <source>
        <dbReference type="SAM" id="MobiDB-lite"/>
    </source>
</evidence>
<dbReference type="Proteomes" id="UP000030742">
    <property type="component" value="Unassembled WGS sequence"/>
</dbReference>
<dbReference type="STRING" id="77166.U4UVX0"/>
<evidence type="ECO:0000259" key="13">
    <source>
        <dbReference type="Pfam" id="PF03725"/>
    </source>
</evidence>
<keyword evidence="7" id="KW-0271">Exosome</keyword>
<evidence type="ECO:0000256" key="2">
    <source>
        <dbReference type="ARBA" id="ARBA00004604"/>
    </source>
</evidence>
<evidence type="ECO:0000256" key="8">
    <source>
        <dbReference type="ARBA" id="ARBA00022884"/>
    </source>
</evidence>
<dbReference type="SUPFAM" id="SSF54211">
    <property type="entry name" value="Ribosomal protein S5 domain 2-like"/>
    <property type="match status" value="1"/>
</dbReference>
<dbReference type="PANTHER" id="PTHR11097:SF14">
    <property type="entry name" value="EXOSOME COMPLEX COMPONENT RRP45"/>
    <property type="match status" value="1"/>
</dbReference>
<evidence type="ECO:0000259" key="12">
    <source>
        <dbReference type="Pfam" id="PF01138"/>
    </source>
</evidence>
<evidence type="ECO:0000256" key="6">
    <source>
        <dbReference type="ARBA" id="ARBA00022552"/>
    </source>
</evidence>
<dbReference type="Pfam" id="PF01138">
    <property type="entry name" value="RNase_PH"/>
    <property type="match status" value="1"/>
</dbReference>
<evidence type="ECO:0000256" key="10">
    <source>
        <dbReference type="ARBA" id="ARBA00032660"/>
    </source>
</evidence>
<proteinExistence type="inferred from homology"/>
<dbReference type="OrthoDB" id="10264038at2759"/>
<dbReference type="InterPro" id="IPR020568">
    <property type="entry name" value="Ribosomal_Su5_D2-typ_SF"/>
</dbReference>
<comment type="subcellular location">
    <subcellularLocation>
        <location evidence="1">Cytoplasm</location>
    </subcellularLocation>
    <subcellularLocation>
        <location evidence="2">Nucleus</location>
        <location evidence="2">Nucleolus</location>
    </subcellularLocation>
</comment>
<keyword evidence="8" id="KW-0694">RNA-binding</keyword>
<evidence type="ECO:0000313" key="14">
    <source>
        <dbReference type="EMBL" id="ERL94396.1"/>
    </source>
</evidence>
<keyword evidence="5" id="KW-0963">Cytoplasm</keyword>
<dbReference type="PANTHER" id="PTHR11097">
    <property type="entry name" value="EXOSOME COMPLEX EXONUCLEASE RIBOSOMAL RNA PROCESSING PROTEIN"/>
    <property type="match status" value="1"/>
</dbReference>
<evidence type="ECO:0000256" key="9">
    <source>
        <dbReference type="ARBA" id="ARBA00023242"/>
    </source>
</evidence>
<dbReference type="InterPro" id="IPR033100">
    <property type="entry name" value="Rrp45"/>
</dbReference>
<dbReference type="CDD" id="cd11368">
    <property type="entry name" value="RNase_PH_RRP45"/>
    <property type="match status" value="1"/>
</dbReference>
<dbReference type="Gene3D" id="3.30.230.70">
    <property type="entry name" value="GHMP Kinase, N-terminal domain"/>
    <property type="match status" value="1"/>
</dbReference>
<evidence type="ECO:0000256" key="7">
    <source>
        <dbReference type="ARBA" id="ARBA00022835"/>
    </source>
</evidence>
<dbReference type="GO" id="GO:0000467">
    <property type="term" value="P:exonucleolytic trimming to generate mature 3'-end of 5.8S rRNA from tricistronic rRNA transcript (SSU-rRNA, 5.8S rRNA, LSU-rRNA)"/>
    <property type="evidence" value="ECO:0007669"/>
    <property type="project" value="TreeGrafter"/>
</dbReference>
<keyword evidence="6" id="KW-0698">rRNA processing</keyword>
<dbReference type="EMBL" id="KB632390">
    <property type="protein sequence ID" value="ERL94396.1"/>
    <property type="molecule type" value="Genomic_DNA"/>
</dbReference>
<dbReference type="GO" id="GO:0071038">
    <property type="term" value="P:TRAMP-dependent tRNA surveillance pathway"/>
    <property type="evidence" value="ECO:0007669"/>
    <property type="project" value="TreeGrafter"/>
</dbReference>
<feature type="domain" description="Exoribonuclease phosphorolytic" evidence="12">
    <location>
        <begin position="34"/>
        <end position="166"/>
    </location>
</feature>
<comment type="similarity">
    <text evidence="3">Belongs to the RNase PH family.</text>
</comment>
<dbReference type="InterPro" id="IPR015847">
    <property type="entry name" value="ExoRNase_PH_dom2"/>
</dbReference>
<dbReference type="Pfam" id="PF03725">
    <property type="entry name" value="RNase_PH_C"/>
    <property type="match status" value="1"/>
</dbReference>
<reference evidence="14 15" key="1">
    <citation type="journal article" date="2013" name="Genome Biol.">
        <title>Draft genome of the mountain pine beetle, Dendroctonus ponderosae Hopkins, a major forest pest.</title>
        <authorList>
            <person name="Keeling C.I."/>
            <person name="Yuen M.M."/>
            <person name="Liao N.Y."/>
            <person name="Docking T.R."/>
            <person name="Chan S.K."/>
            <person name="Taylor G.A."/>
            <person name="Palmquist D.L."/>
            <person name="Jackman S.D."/>
            <person name="Nguyen A."/>
            <person name="Li M."/>
            <person name="Henderson H."/>
            <person name="Janes J.K."/>
            <person name="Zhao Y."/>
            <person name="Pandoh P."/>
            <person name="Moore R."/>
            <person name="Sperling F.A."/>
            <person name="Huber D.P."/>
            <person name="Birol I."/>
            <person name="Jones S.J."/>
            <person name="Bohlmann J."/>
        </authorList>
    </citation>
    <scope>NUCLEOTIDE SEQUENCE</scope>
</reference>
<organism evidence="14 15">
    <name type="scientific">Dendroctonus ponderosae</name>
    <name type="common">Mountain pine beetle</name>
    <dbReference type="NCBI Taxonomy" id="77166"/>
    <lineage>
        <taxon>Eukaryota</taxon>
        <taxon>Metazoa</taxon>
        <taxon>Ecdysozoa</taxon>
        <taxon>Arthropoda</taxon>
        <taxon>Hexapoda</taxon>
        <taxon>Insecta</taxon>
        <taxon>Pterygota</taxon>
        <taxon>Neoptera</taxon>
        <taxon>Endopterygota</taxon>
        <taxon>Coleoptera</taxon>
        <taxon>Polyphaga</taxon>
        <taxon>Cucujiformia</taxon>
        <taxon>Curculionidae</taxon>
        <taxon>Scolytinae</taxon>
        <taxon>Dendroctonus</taxon>
    </lineage>
</organism>
<dbReference type="InterPro" id="IPR036345">
    <property type="entry name" value="ExoRNase_PH_dom2_sf"/>
</dbReference>
<dbReference type="GO" id="GO:0034475">
    <property type="term" value="P:U4 snRNA 3'-end processing"/>
    <property type="evidence" value="ECO:0007669"/>
    <property type="project" value="TreeGrafter"/>
</dbReference>
<feature type="compositionally biased region" description="Basic residues" evidence="11">
    <location>
        <begin position="423"/>
        <end position="436"/>
    </location>
</feature>
<dbReference type="AlphaFoldDB" id="U4UVX0"/>
<dbReference type="InterPro" id="IPR050590">
    <property type="entry name" value="Exosome_comp_Rrp42_subfam"/>
</dbReference>
<protein>
    <recommendedName>
        <fullName evidence="4">Exosome complex component RRP45</fullName>
    </recommendedName>
    <alternativeName>
        <fullName evidence="10">Exosome component 9</fullName>
    </alternativeName>
</protein>
<dbReference type="GO" id="GO:0016075">
    <property type="term" value="P:rRNA catabolic process"/>
    <property type="evidence" value="ECO:0007669"/>
    <property type="project" value="TreeGrafter"/>
</dbReference>
<evidence type="ECO:0000256" key="4">
    <source>
        <dbReference type="ARBA" id="ARBA00019572"/>
    </source>
</evidence>
<dbReference type="InterPro" id="IPR001247">
    <property type="entry name" value="ExoRNase_PH_dom1"/>
</dbReference>
<dbReference type="FunFam" id="3.30.230.70:FF:000005">
    <property type="entry name" value="Exosome complex component RRP45"/>
    <property type="match status" value="1"/>
</dbReference>
<dbReference type="GO" id="GO:0005730">
    <property type="term" value="C:nucleolus"/>
    <property type="evidence" value="ECO:0007669"/>
    <property type="project" value="UniProtKB-SubCell"/>
</dbReference>
<name>U4UVX0_DENPD</name>
<evidence type="ECO:0000256" key="1">
    <source>
        <dbReference type="ARBA" id="ARBA00004496"/>
    </source>
</evidence>
<dbReference type="GO" id="GO:0034476">
    <property type="term" value="P:U5 snRNA 3'-end processing"/>
    <property type="evidence" value="ECO:0007669"/>
    <property type="project" value="TreeGrafter"/>
</dbReference>
<dbReference type="GO" id="GO:0071035">
    <property type="term" value="P:nuclear polyadenylation-dependent rRNA catabolic process"/>
    <property type="evidence" value="ECO:0007669"/>
    <property type="project" value="TreeGrafter"/>
</dbReference>
<evidence type="ECO:0000256" key="5">
    <source>
        <dbReference type="ARBA" id="ARBA00022490"/>
    </source>
</evidence>
<accession>U4UVX0</accession>
<dbReference type="GO" id="GO:0034473">
    <property type="term" value="P:U1 snRNA 3'-end processing"/>
    <property type="evidence" value="ECO:0007669"/>
    <property type="project" value="TreeGrafter"/>
</dbReference>
<dbReference type="InterPro" id="IPR027408">
    <property type="entry name" value="PNPase/RNase_PH_dom_sf"/>
</dbReference>
<feature type="domain" description="Exoribonuclease phosphorolytic" evidence="13">
    <location>
        <begin position="192"/>
        <end position="257"/>
    </location>
</feature>
<dbReference type="SUPFAM" id="SSF55666">
    <property type="entry name" value="Ribonuclease PH domain 2-like"/>
    <property type="match status" value="1"/>
</dbReference>
<evidence type="ECO:0000256" key="3">
    <source>
        <dbReference type="ARBA" id="ARBA00006678"/>
    </source>
</evidence>
<keyword evidence="9" id="KW-0539">Nucleus</keyword>
<dbReference type="GO" id="GO:0035925">
    <property type="term" value="F:mRNA 3'-UTR AU-rich region binding"/>
    <property type="evidence" value="ECO:0007669"/>
    <property type="project" value="TreeGrafter"/>
</dbReference>
<evidence type="ECO:0000313" key="15">
    <source>
        <dbReference type="Proteomes" id="UP000030742"/>
    </source>
</evidence>